<dbReference type="EMBL" id="JAAGLU010000060">
    <property type="protein sequence ID" value="NEC92202.1"/>
    <property type="molecule type" value="Genomic_DNA"/>
</dbReference>
<proteinExistence type="predicted"/>
<accession>A0A6B3C7A2</accession>
<evidence type="ECO:0000256" key="1">
    <source>
        <dbReference type="SAM" id="Coils"/>
    </source>
</evidence>
<feature type="region of interest" description="Disordered" evidence="2">
    <location>
        <begin position="51"/>
        <end position="89"/>
    </location>
</feature>
<dbReference type="RefSeq" id="WP_164323585.1">
    <property type="nucleotide sequence ID" value="NZ_JAAGLU010000060.1"/>
</dbReference>
<comment type="caution">
    <text evidence="3">The sequence shown here is derived from an EMBL/GenBank/DDBJ whole genome shotgun (WGS) entry which is preliminary data.</text>
</comment>
<evidence type="ECO:0000313" key="3">
    <source>
        <dbReference type="EMBL" id="NEC92202.1"/>
    </source>
</evidence>
<feature type="compositionally biased region" description="Polar residues" evidence="2">
    <location>
        <begin position="73"/>
        <end position="89"/>
    </location>
</feature>
<gene>
    <name evidence="3" type="ORF">G3I71_41995</name>
</gene>
<name>A0A6B3C7A2_9ACTN</name>
<evidence type="ECO:0000256" key="2">
    <source>
        <dbReference type="SAM" id="MobiDB-lite"/>
    </source>
</evidence>
<reference evidence="3" key="1">
    <citation type="submission" date="2020-01" db="EMBL/GenBank/DDBJ databases">
        <title>Insect and environment-associated Actinomycetes.</title>
        <authorList>
            <person name="Currrie C."/>
            <person name="Chevrette M."/>
            <person name="Carlson C."/>
            <person name="Stubbendieck R."/>
            <person name="Wendt-Pienkowski E."/>
        </authorList>
    </citation>
    <scope>NUCLEOTIDE SEQUENCE</scope>
    <source>
        <strain evidence="3">SID12501</strain>
    </source>
</reference>
<feature type="compositionally biased region" description="Basic and acidic residues" evidence="2">
    <location>
        <begin position="52"/>
        <end position="72"/>
    </location>
</feature>
<sequence>MTESSTSAVEQAVQARIAAARIRVQAAKERRQSLAEARRYGIARRHAAKLAHLAEQEQRQGDDHRASVRTPDRSATPTDGAATTTEENQ</sequence>
<dbReference type="AlphaFoldDB" id="A0A6B3C7A2"/>
<organism evidence="3">
    <name type="scientific">Streptomyces sp. SID12501</name>
    <dbReference type="NCBI Taxonomy" id="2706042"/>
    <lineage>
        <taxon>Bacteria</taxon>
        <taxon>Bacillati</taxon>
        <taxon>Actinomycetota</taxon>
        <taxon>Actinomycetes</taxon>
        <taxon>Kitasatosporales</taxon>
        <taxon>Streptomycetaceae</taxon>
        <taxon>Streptomyces</taxon>
    </lineage>
</organism>
<feature type="coiled-coil region" evidence="1">
    <location>
        <begin position="10"/>
        <end position="37"/>
    </location>
</feature>
<keyword evidence="1" id="KW-0175">Coiled coil</keyword>
<protein>
    <submittedName>
        <fullName evidence="3">Uncharacterized protein</fullName>
    </submittedName>
</protein>